<keyword evidence="2" id="KW-1185">Reference proteome</keyword>
<evidence type="ECO:0008006" key="3">
    <source>
        <dbReference type="Google" id="ProtNLM"/>
    </source>
</evidence>
<sequence length="286" mass="32541">MSDYWQEHHISYQMNARAHRFLDYLNGFNLRFGHYTAAEAARVRPLMVQYYGLMYKGDFLYEQAQRMGSSTITDHSWKHEMIELIKGYDAWDGGVAHVVDELERYYVLEGRIMLGEVELTQEVFAEVCDIRSLVVNGLTRVLNNIKGVPTDDGLFHVLRPLAAFLDMIDDFESYAEDVAEDCFSSLRLLVRMHGVDQARVKAREYLSGQLAEAVARIRRAPRHTVLGVYQVLLLDKENVAPVRAVLRALPTRVLAALAEKLVRLYFAMPAEIPAPVAERTPVPALA</sequence>
<dbReference type="RefSeq" id="WP_185002473.1">
    <property type="nucleotide sequence ID" value="NZ_BAAAUI010000042.1"/>
</dbReference>
<dbReference type="Proteomes" id="UP000533598">
    <property type="component" value="Unassembled WGS sequence"/>
</dbReference>
<dbReference type="AlphaFoldDB" id="A0A7W7C8W6"/>
<gene>
    <name evidence="1" type="ORF">HNR67_002793</name>
</gene>
<accession>A0A7W7C8W6</accession>
<organism evidence="1 2">
    <name type="scientific">Crossiella cryophila</name>
    <dbReference type="NCBI Taxonomy" id="43355"/>
    <lineage>
        <taxon>Bacteria</taxon>
        <taxon>Bacillati</taxon>
        <taxon>Actinomycetota</taxon>
        <taxon>Actinomycetes</taxon>
        <taxon>Pseudonocardiales</taxon>
        <taxon>Pseudonocardiaceae</taxon>
        <taxon>Crossiella</taxon>
    </lineage>
</organism>
<name>A0A7W7C8W6_9PSEU</name>
<reference evidence="1 2" key="1">
    <citation type="submission" date="2020-08" db="EMBL/GenBank/DDBJ databases">
        <title>Sequencing the genomes of 1000 actinobacteria strains.</title>
        <authorList>
            <person name="Klenk H.-P."/>
        </authorList>
    </citation>
    <scope>NUCLEOTIDE SEQUENCE [LARGE SCALE GENOMIC DNA]</scope>
    <source>
        <strain evidence="1 2">DSM 44230</strain>
    </source>
</reference>
<evidence type="ECO:0000313" key="1">
    <source>
        <dbReference type="EMBL" id="MBB4676675.1"/>
    </source>
</evidence>
<dbReference type="EMBL" id="JACHMH010000001">
    <property type="protein sequence ID" value="MBB4676675.1"/>
    <property type="molecule type" value="Genomic_DNA"/>
</dbReference>
<comment type="caution">
    <text evidence="1">The sequence shown here is derived from an EMBL/GenBank/DDBJ whole genome shotgun (WGS) entry which is preliminary data.</text>
</comment>
<evidence type="ECO:0000313" key="2">
    <source>
        <dbReference type="Proteomes" id="UP000533598"/>
    </source>
</evidence>
<protein>
    <recommendedName>
        <fullName evidence="3">Phytoene synthase</fullName>
    </recommendedName>
</protein>
<proteinExistence type="predicted"/>